<feature type="compositionally biased region" description="Polar residues" evidence="3">
    <location>
        <begin position="660"/>
        <end position="669"/>
    </location>
</feature>
<accession>A0A4Z2D9R5</accession>
<keyword evidence="1" id="KW-0677">Repeat</keyword>
<feature type="domain" description="SAM" evidence="4">
    <location>
        <begin position="467"/>
        <end position="527"/>
    </location>
</feature>
<dbReference type="Pfam" id="PF00536">
    <property type="entry name" value="SAM_1"/>
    <property type="match status" value="1"/>
</dbReference>
<protein>
    <submittedName>
        <fullName evidence="5">Caskin-2 isoform 1</fullName>
    </submittedName>
</protein>
<dbReference type="EMBL" id="SKCS01000197">
    <property type="protein sequence ID" value="TNN13226.1"/>
    <property type="molecule type" value="Genomic_DNA"/>
</dbReference>
<feature type="region of interest" description="Disordered" evidence="3">
    <location>
        <begin position="22"/>
        <end position="45"/>
    </location>
</feature>
<gene>
    <name evidence="5" type="ORF">EWB00_003052</name>
</gene>
<reference evidence="5 6" key="1">
    <citation type="submission" date="2019-03" db="EMBL/GenBank/DDBJ databases">
        <title>An improved genome assembly of the fluke Schistosoma japonicum.</title>
        <authorList>
            <person name="Hu W."/>
            <person name="Luo F."/>
            <person name="Yin M."/>
            <person name="Mo X."/>
            <person name="Sun C."/>
            <person name="Wu Q."/>
            <person name="Zhu B."/>
            <person name="Xiang M."/>
            <person name="Wang J."/>
            <person name="Wang Y."/>
            <person name="Zhang T."/>
            <person name="Xu B."/>
            <person name="Zheng H."/>
            <person name="Feng Z."/>
        </authorList>
    </citation>
    <scope>NUCLEOTIDE SEQUENCE [LARGE SCALE GENOMIC DNA]</scope>
    <source>
        <strain evidence="5">HuSjv2</strain>
        <tissue evidence="5">Worms</tissue>
    </source>
</reference>
<keyword evidence="2" id="KW-0040">ANK repeat</keyword>
<dbReference type="Proteomes" id="UP000311919">
    <property type="component" value="Unassembled WGS sequence"/>
</dbReference>
<dbReference type="AlphaFoldDB" id="A0A4Z2D9R5"/>
<dbReference type="OrthoDB" id="5314041at2759"/>
<organism evidence="5 6">
    <name type="scientific">Schistosoma japonicum</name>
    <name type="common">Blood fluke</name>
    <dbReference type="NCBI Taxonomy" id="6182"/>
    <lineage>
        <taxon>Eukaryota</taxon>
        <taxon>Metazoa</taxon>
        <taxon>Spiralia</taxon>
        <taxon>Lophotrochozoa</taxon>
        <taxon>Platyhelminthes</taxon>
        <taxon>Trematoda</taxon>
        <taxon>Digenea</taxon>
        <taxon>Strigeidida</taxon>
        <taxon>Schistosomatoidea</taxon>
        <taxon>Schistosomatidae</taxon>
        <taxon>Schistosoma</taxon>
    </lineage>
</organism>
<dbReference type="InterPro" id="IPR001660">
    <property type="entry name" value="SAM"/>
</dbReference>
<feature type="region of interest" description="Disordered" evidence="3">
    <location>
        <begin position="562"/>
        <end position="669"/>
    </location>
</feature>
<dbReference type="SMART" id="SM00454">
    <property type="entry name" value="SAM"/>
    <property type="match status" value="2"/>
</dbReference>
<comment type="caution">
    <text evidence="5">The sequence shown here is derived from an EMBL/GenBank/DDBJ whole genome shotgun (WGS) entry which is preliminary data.</text>
</comment>
<keyword evidence="6" id="KW-1185">Reference proteome</keyword>
<evidence type="ECO:0000313" key="6">
    <source>
        <dbReference type="Proteomes" id="UP000311919"/>
    </source>
</evidence>
<evidence type="ECO:0000313" key="5">
    <source>
        <dbReference type="EMBL" id="TNN13224.1"/>
    </source>
</evidence>
<dbReference type="InterPro" id="IPR013761">
    <property type="entry name" value="SAM/pointed_sf"/>
</dbReference>
<feature type="compositionally biased region" description="Basic and acidic residues" evidence="3">
    <location>
        <begin position="595"/>
        <end position="610"/>
    </location>
</feature>
<feature type="compositionally biased region" description="Low complexity" evidence="3">
    <location>
        <begin position="624"/>
        <end position="648"/>
    </location>
</feature>
<dbReference type="EMBL" id="SKCS01000197">
    <property type="protein sequence ID" value="TNN13224.1"/>
    <property type="molecule type" value="Genomic_DNA"/>
</dbReference>
<dbReference type="STRING" id="6182.A0A4Z2D9R5"/>
<evidence type="ECO:0000259" key="4">
    <source>
        <dbReference type="PROSITE" id="PS50105"/>
    </source>
</evidence>
<dbReference type="PROSITE" id="PS50105">
    <property type="entry name" value="SAM_DOMAIN"/>
    <property type="match status" value="1"/>
</dbReference>
<sequence length="832" mass="92231">MKPMTTNMNSYKLRKDIAIQTDSASEYSSETDGSDESETNYSGFDSNLISSSSKMSTTSQAMQSTIIELTDLNNEDTKDKGANISLHNLPTCEVNSTSSPSMDKIRIQLQGQKTNMIVKSNSQQVYYNSSVDTQNISASNNNNIKNSDNLTGCYKRNSSASLDSGRDSTYATGSEGSSGVHCIQQYSDDGCILSPTLQYCHNNQVSKNNNTVPLSKVDHNFSGCPSFDRPLLPIAAIPPICIHNTLASYNASNCCSSSNSRNYSCQQLKQYQQQVNKDDNLISPTHKYNSGNTDHRFVNPIATVAESFEYFFHHQHFPSSENTKNCCSTTNFNQSSYSPCQEKNCTGLNCSLTKIPINLCSQLQFPPSIITQQPTLGHHHKQHQPIHSVVISPDDEALFAWLRSVGLSRLSGCLSKSGFDLWTLCHTTPEELNACGITNPYDRLMLRNQLNSLQLSDPFTEKKLPASVHEWLVQLHLHQYWPKFNDQGLITFEQIIRITWDDLEEIGISKLGHQKKFITAIGKLNRLLHDHIVPSSGMNCATTGLLNCSVNKQLYPTTTVTRNDETFSQSPNSFHRKCNLSQHPPNQYSNVSGDMVKDKGSCQETSKRNISEIGIQVEENITKSSAAPSSPTFSSSSTTSNLSSNDSPYSLPPPIGFQDSPPTESSPSTFLTISLIHNSEHSNSDLQQSNSTCIVSEQVAPNLSASNFINTGDTHSSRSLCNISNPINVDNTLLLGTNQASERYNHPQYQKEEHQMDIFRRRSSNPTLYSPKPIDAVQNAGDLSKWSSGFFTTPQLRLPVNVNSTSDPDLEAMHNIQVMLDQLSERLIVTNK</sequence>
<proteinExistence type="predicted"/>
<feature type="compositionally biased region" description="Polar residues" evidence="3">
    <location>
        <begin position="562"/>
        <end position="592"/>
    </location>
</feature>
<dbReference type="Gene3D" id="1.10.150.50">
    <property type="entry name" value="Transcription Factor, Ets-1"/>
    <property type="match status" value="2"/>
</dbReference>
<dbReference type="SUPFAM" id="SSF47769">
    <property type="entry name" value="SAM/Pointed domain"/>
    <property type="match status" value="2"/>
</dbReference>
<name>A0A4Z2D9R5_SCHJA</name>
<evidence type="ECO:0000256" key="1">
    <source>
        <dbReference type="ARBA" id="ARBA00022737"/>
    </source>
</evidence>
<evidence type="ECO:0000256" key="2">
    <source>
        <dbReference type="ARBA" id="ARBA00023043"/>
    </source>
</evidence>
<dbReference type="PANTHER" id="PTHR24174:SF16">
    <property type="entry name" value="CASKIN-2"/>
    <property type="match status" value="1"/>
</dbReference>
<evidence type="ECO:0000256" key="3">
    <source>
        <dbReference type="SAM" id="MobiDB-lite"/>
    </source>
</evidence>
<dbReference type="PANTHER" id="PTHR24174">
    <property type="entry name" value="ANKYRIN REPEAT AND STERILE ALPHA MOTIF DOMAIN-CONTAINING PROTEIN 1"/>
    <property type="match status" value="1"/>
</dbReference>
<dbReference type="InterPro" id="IPR033635">
    <property type="entry name" value="ANKS1/Caskin"/>
</dbReference>